<keyword evidence="7" id="KW-0999">Mitochondrion inner membrane</keyword>
<accession>A0A9P1IND0</accession>
<dbReference type="InterPro" id="IPR037730">
    <property type="entry name" value="IMP2"/>
</dbReference>
<evidence type="ECO:0000256" key="11">
    <source>
        <dbReference type="ARBA" id="ARBA00023136"/>
    </source>
</evidence>
<evidence type="ECO:0000256" key="9">
    <source>
        <dbReference type="ARBA" id="ARBA00022989"/>
    </source>
</evidence>
<evidence type="ECO:0000256" key="1">
    <source>
        <dbReference type="ARBA" id="ARBA00004434"/>
    </source>
</evidence>
<dbReference type="SUPFAM" id="SSF51306">
    <property type="entry name" value="LexA/Signal peptidase"/>
    <property type="match status" value="1"/>
</dbReference>
<protein>
    <recommendedName>
        <fullName evidence="4">Mitochondrial inner membrane protease subunit 2</fullName>
    </recommendedName>
</protein>
<evidence type="ECO:0000256" key="2">
    <source>
        <dbReference type="ARBA" id="ARBA00007066"/>
    </source>
</evidence>
<evidence type="ECO:0000256" key="7">
    <source>
        <dbReference type="ARBA" id="ARBA00022792"/>
    </source>
</evidence>
<evidence type="ECO:0000256" key="12">
    <source>
        <dbReference type="PIRSR" id="PIRSR600223-1"/>
    </source>
</evidence>
<dbReference type="PRINTS" id="PR00727">
    <property type="entry name" value="LEADERPTASE"/>
</dbReference>
<dbReference type="InterPro" id="IPR036286">
    <property type="entry name" value="LexA/Signal_pep-like_sf"/>
</dbReference>
<dbReference type="OrthoDB" id="9996127at2759"/>
<keyword evidence="10" id="KW-0496">Mitochondrion</keyword>
<dbReference type="PANTHER" id="PTHR46041">
    <property type="entry name" value="MITOCHONDRIAL INNER MEMBRANE PROTEASE SUBUNIT 2"/>
    <property type="match status" value="1"/>
</dbReference>
<keyword evidence="5" id="KW-0645">Protease</keyword>
<keyword evidence="6" id="KW-0812">Transmembrane</keyword>
<comment type="similarity">
    <text evidence="2">Belongs to the peptidase S26 family. IMP2 subfamily.</text>
</comment>
<comment type="subunit">
    <text evidence="3">Heterodimer of 2 subunits, IMMPL1 and IMMPL2.</text>
</comment>
<evidence type="ECO:0000256" key="10">
    <source>
        <dbReference type="ARBA" id="ARBA00023128"/>
    </source>
</evidence>
<name>A0A9P1IND0_9PELO</name>
<dbReference type="Gene3D" id="2.10.109.10">
    <property type="entry name" value="Umud Fragment, subunit A"/>
    <property type="match status" value="1"/>
</dbReference>
<comment type="caution">
    <text evidence="14">The sequence shown here is derived from an EMBL/GenBank/DDBJ whole genome shotgun (WGS) entry which is preliminary data.</text>
</comment>
<dbReference type="Proteomes" id="UP001152747">
    <property type="component" value="Unassembled WGS sequence"/>
</dbReference>
<dbReference type="GO" id="GO:0006627">
    <property type="term" value="P:protein processing involved in protein targeting to mitochondrion"/>
    <property type="evidence" value="ECO:0007669"/>
    <property type="project" value="InterPro"/>
</dbReference>
<dbReference type="EMBL" id="CANHGI010000004">
    <property type="protein sequence ID" value="CAI5448910.1"/>
    <property type="molecule type" value="Genomic_DNA"/>
</dbReference>
<sequence length="149" mass="17081">MGIFRSLAKITVGTCSIFTFFDVVGYPAQVLGLSMYPTLQGEDSRWWKRDFVWLSTWNLHNCSKGTILTFTCPRDPTSVHIKRISATEGQMVRPENRNILQEIPKGHYWMEADNPQNRNDSNIYGPVASGLIKGRATHIIWPPNRWQSL</sequence>
<evidence type="ECO:0000259" key="13">
    <source>
        <dbReference type="Pfam" id="PF10502"/>
    </source>
</evidence>
<evidence type="ECO:0000256" key="5">
    <source>
        <dbReference type="ARBA" id="ARBA00022670"/>
    </source>
</evidence>
<reference evidence="14" key="1">
    <citation type="submission" date="2022-11" db="EMBL/GenBank/DDBJ databases">
        <authorList>
            <person name="Kikuchi T."/>
        </authorList>
    </citation>
    <scope>NUCLEOTIDE SEQUENCE</scope>
    <source>
        <strain evidence="14">PS1010</strain>
    </source>
</reference>
<evidence type="ECO:0000313" key="15">
    <source>
        <dbReference type="Proteomes" id="UP001152747"/>
    </source>
</evidence>
<organism evidence="14 15">
    <name type="scientific">Caenorhabditis angaria</name>
    <dbReference type="NCBI Taxonomy" id="860376"/>
    <lineage>
        <taxon>Eukaryota</taxon>
        <taxon>Metazoa</taxon>
        <taxon>Ecdysozoa</taxon>
        <taxon>Nematoda</taxon>
        <taxon>Chromadorea</taxon>
        <taxon>Rhabditida</taxon>
        <taxon>Rhabditina</taxon>
        <taxon>Rhabditomorpha</taxon>
        <taxon>Rhabditoidea</taxon>
        <taxon>Rhabditidae</taxon>
        <taxon>Peloderinae</taxon>
        <taxon>Caenorhabditis</taxon>
    </lineage>
</organism>
<evidence type="ECO:0000313" key="14">
    <source>
        <dbReference type="EMBL" id="CAI5448910.1"/>
    </source>
</evidence>
<dbReference type="InterPro" id="IPR000223">
    <property type="entry name" value="Pept_S26A_signal_pept_1"/>
</dbReference>
<dbReference type="CDD" id="cd06530">
    <property type="entry name" value="S26_SPase_I"/>
    <property type="match status" value="1"/>
</dbReference>
<keyword evidence="11" id="KW-0472">Membrane</keyword>
<dbReference type="InterPro" id="IPR019533">
    <property type="entry name" value="Peptidase_S26"/>
</dbReference>
<dbReference type="GO" id="GO:0004252">
    <property type="term" value="F:serine-type endopeptidase activity"/>
    <property type="evidence" value="ECO:0007669"/>
    <property type="project" value="InterPro"/>
</dbReference>
<dbReference type="GO" id="GO:0042720">
    <property type="term" value="C:mitochondrial inner membrane peptidase complex"/>
    <property type="evidence" value="ECO:0007669"/>
    <property type="project" value="InterPro"/>
</dbReference>
<evidence type="ECO:0000256" key="6">
    <source>
        <dbReference type="ARBA" id="ARBA00022692"/>
    </source>
</evidence>
<evidence type="ECO:0000256" key="8">
    <source>
        <dbReference type="ARBA" id="ARBA00022801"/>
    </source>
</evidence>
<dbReference type="Pfam" id="PF10502">
    <property type="entry name" value="Peptidase_S26"/>
    <property type="match status" value="1"/>
</dbReference>
<feature type="domain" description="Peptidase S26" evidence="13">
    <location>
        <begin position="10"/>
        <end position="98"/>
    </location>
</feature>
<dbReference type="GO" id="GO:0006465">
    <property type="term" value="P:signal peptide processing"/>
    <property type="evidence" value="ECO:0007669"/>
    <property type="project" value="InterPro"/>
</dbReference>
<comment type="subcellular location">
    <subcellularLocation>
        <location evidence="1">Mitochondrion inner membrane</location>
        <topology evidence="1">Single-pass membrane protein</topology>
    </subcellularLocation>
</comment>
<evidence type="ECO:0000256" key="3">
    <source>
        <dbReference type="ARBA" id="ARBA00011805"/>
    </source>
</evidence>
<evidence type="ECO:0000256" key="4">
    <source>
        <dbReference type="ARBA" id="ARBA00013650"/>
    </source>
</evidence>
<keyword evidence="9" id="KW-1133">Transmembrane helix</keyword>
<gene>
    <name evidence="14" type="ORF">CAMP_LOCUS11547</name>
</gene>
<feature type="active site" evidence="12">
    <location>
        <position position="82"/>
    </location>
</feature>
<feature type="active site" evidence="12">
    <location>
        <position position="34"/>
    </location>
</feature>
<proteinExistence type="inferred from homology"/>
<keyword evidence="8" id="KW-0378">Hydrolase</keyword>
<keyword evidence="15" id="KW-1185">Reference proteome</keyword>
<dbReference type="AlphaFoldDB" id="A0A9P1IND0"/>
<dbReference type="PANTHER" id="PTHR46041:SF2">
    <property type="entry name" value="MITOCHONDRIAL INNER MEMBRANE PROTEASE SUBUNIT 2"/>
    <property type="match status" value="1"/>
</dbReference>